<protein>
    <submittedName>
        <fullName evidence="2">(African queen) hypothetical protein</fullName>
    </submittedName>
</protein>
<feature type="region of interest" description="Disordered" evidence="1">
    <location>
        <begin position="77"/>
        <end position="101"/>
    </location>
</feature>
<comment type="caution">
    <text evidence="2">The sequence shown here is derived from an EMBL/GenBank/DDBJ whole genome shotgun (WGS) entry which is preliminary data.</text>
</comment>
<dbReference type="EMBL" id="CAKASE010000083">
    <property type="protein sequence ID" value="CAG9585147.1"/>
    <property type="molecule type" value="Genomic_DNA"/>
</dbReference>
<gene>
    <name evidence="2" type="ORF">DCHRY22_LOCUS15627</name>
</gene>
<name>A0A8J2WB77_9NEOP</name>
<sequence>MRRSNKISFSVRRSRDITVPLVANMHSHAHCQPFEINANTETVAGRLTISFLRYLVTQRPHCGCLMITMIICITADSSDSDSGNESERDGCDSSQSEAEND</sequence>
<reference evidence="2" key="1">
    <citation type="submission" date="2021-09" db="EMBL/GenBank/DDBJ databases">
        <authorList>
            <person name="Martin H S."/>
        </authorList>
    </citation>
    <scope>NUCLEOTIDE SEQUENCE</scope>
</reference>
<dbReference type="Proteomes" id="UP000789524">
    <property type="component" value="Unassembled WGS sequence"/>
</dbReference>
<evidence type="ECO:0000256" key="1">
    <source>
        <dbReference type="SAM" id="MobiDB-lite"/>
    </source>
</evidence>
<feature type="compositionally biased region" description="Polar residues" evidence="1">
    <location>
        <begin position="92"/>
        <end position="101"/>
    </location>
</feature>
<organism evidence="2 3">
    <name type="scientific">Danaus chrysippus</name>
    <name type="common">African queen</name>
    <dbReference type="NCBI Taxonomy" id="151541"/>
    <lineage>
        <taxon>Eukaryota</taxon>
        <taxon>Metazoa</taxon>
        <taxon>Ecdysozoa</taxon>
        <taxon>Arthropoda</taxon>
        <taxon>Hexapoda</taxon>
        <taxon>Insecta</taxon>
        <taxon>Pterygota</taxon>
        <taxon>Neoptera</taxon>
        <taxon>Endopterygota</taxon>
        <taxon>Lepidoptera</taxon>
        <taxon>Glossata</taxon>
        <taxon>Ditrysia</taxon>
        <taxon>Papilionoidea</taxon>
        <taxon>Nymphalidae</taxon>
        <taxon>Danainae</taxon>
        <taxon>Danaini</taxon>
        <taxon>Danaina</taxon>
        <taxon>Danaus</taxon>
        <taxon>Anosia</taxon>
    </lineage>
</organism>
<keyword evidence="3" id="KW-1185">Reference proteome</keyword>
<accession>A0A8J2WB77</accession>
<proteinExistence type="predicted"/>
<dbReference type="OrthoDB" id="192887at2759"/>
<evidence type="ECO:0000313" key="3">
    <source>
        <dbReference type="Proteomes" id="UP000789524"/>
    </source>
</evidence>
<evidence type="ECO:0000313" key="2">
    <source>
        <dbReference type="EMBL" id="CAG9585147.1"/>
    </source>
</evidence>
<dbReference type="AlphaFoldDB" id="A0A8J2WB77"/>